<accession>A0A4D4LYD9</accession>
<organism evidence="2 3">
    <name type="scientific">Streptomyces avermitilis</name>
    <dbReference type="NCBI Taxonomy" id="33903"/>
    <lineage>
        <taxon>Bacteria</taxon>
        <taxon>Bacillati</taxon>
        <taxon>Actinomycetota</taxon>
        <taxon>Actinomycetes</taxon>
        <taxon>Kitasatosporales</taxon>
        <taxon>Streptomycetaceae</taxon>
        <taxon>Streptomyces</taxon>
    </lineage>
</organism>
<gene>
    <name evidence="2" type="ORF">SAV14893_027600</name>
</gene>
<evidence type="ECO:0000313" key="2">
    <source>
        <dbReference type="EMBL" id="GDY63367.1"/>
    </source>
</evidence>
<evidence type="ECO:0000313" key="3">
    <source>
        <dbReference type="Proteomes" id="UP000302139"/>
    </source>
</evidence>
<proteinExistence type="predicted"/>
<dbReference type="EMBL" id="BJHX01000001">
    <property type="protein sequence ID" value="GDY63367.1"/>
    <property type="molecule type" value="Genomic_DNA"/>
</dbReference>
<protein>
    <submittedName>
        <fullName evidence="2">Uncharacterized protein</fullName>
    </submittedName>
</protein>
<feature type="region of interest" description="Disordered" evidence="1">
    <location>
        <begin position="1"/>
        <end position="79"/>
    </location>
</feature>
<reference evidence="2 3" key="1">
    <citation type="submission" date="2019-04" db="EMBL/GenBank/DDBJ databases">
        <title>Draft genome sequences of Streptomyces avermitilis NBRC 14893.</title>
        <authorList>
            <person name="Komaki H."/>
            <person name="Tamura T."/>
            <person name="Hosoyama A."/>
        </authorList>
    </citation>
    <scope>NUCLEOTIDE SEQUENCE [LARGE SCALE GENOMIC DNA]</scope>
    <source>
        <strain evidence="2 3">NBRC 14893</strain>
    </source>
</reference>
<sequence>MGAAGARPSACAGPAYPASPHELPPEEAAEAPEEPPEEPPRRAPRRASPDESWTSGAVGCGGMVGETPAGPATPGSTVAPRAALPFLPAAGGAPDSPSAARAWDIRIASIVMSWRISERLQARSASSHMVVR</sequence>
<name>A0A4D4LYD9_STRAX</name>
<dbReference type="AlphaFoldDB" id="A0A4D4LYD9"/>
<comment type="caution">
    <text evidence="2">The sequence shown here is derived from an EMBL/GenBank/DDBJ whole genome shotgun (WGS) entry which is preliminary data.</text>
</comment>
<dbReference type="Proteomes" id="UP000302139">
    <property type="component" value="Unassembled WGS sequence"/>
</dbReference>
<evidence type="ECO:0000256" key="1">
    <source>
        <dbReference type="SAM" id="MobiDB-lite"/>
    </source>
</evidence>
<feature type="compositionally biased region" description="Acidic residues" evidence="1">
    <location>
        <begin position="25"/>
        <end position="37"/>
    </location>
</feature>